<evidence type="ECO:0000256" key="9">
    <source>
        <dbReference type="ARBA" id="ARBA00022801"/>
    </source>
</evidence>
<dbReference type="GO" id="GO:0048257">
    <property type="term" value="F:3'-flap endonuclease activity"/>
    <property type="evidence" value="ECO:0007669"/>
    <property type="project" value="TreeGrafter"/>
</dbReference>
<dbReference type="GO" id="GO:0000727">
    <property type="term" value="P:double-strand break repair via break-induced replication"/>
    <property type="evidence" value="ECO:0007669"/>
    <property type="project" value="UniProtKB-UniRule"/>
</dbReference>
<dbReference type="InterPro" id="IPR011335">
    <property type="entry name" value="Restrct_endonuc-II-like"/>
</dbReference>
<dbReference type="InterPro" id="IPR027421">
    <property type="entry name" value="DNA_pol_lamdba_lyase_dom_sf"/>
</dbReference>
<keyword evidence="11 16" id="KW-0233">DNA recombination</keyword>
<evidence type="ECO:0000256" key="11">
    <source>
        <dbReference type="ARBA" id="ARBA00023172"/>
    </source>
</evidence>
<protein>
    <recommendedName>
        <fullName evidence="4 16">Crossover junction endonuclease MUS81</fullName>
        <ecNumber evidence="16">3.1.22.-</ecNumber>
    </recommendedName>
</protein>
<dbReference type="PANTHER" id="PTHR13451:SF0">
    <property type="entry name" value="CROSSOVER JUNCTION ENDONUCLEASE MUS81"/>
    <property type="match status" value="1"/>
</dbReference>
<feature type="domain" description="ERCC4" evidence="18">
    <location>
        <begin position="275"/>
        <end position="372"/>
    </location>
</feature>
<dbReference type="InterPro" id="IPR047416">
    <property type="entry name" value="XPF_nuclease_Mus81"/>
</dbReference>
<evidence type="ECO:0000256" key="7">
    <source>
        <dbReference type="ARBA" id="ARBA00022759"/>
    </source>
</evidence>
<dbReference type="Gene3D" id="1.10.10.10">
    <property type="entry name" value="Winged helix-like DNA-binding domain superfamily/Winged helix DNA-binding domain"/>
    <property type="match status" value="1"/>
</dbReference>
<dbReference type="OrthoDB" id="5963188at2759"/>
<dbReference type="GO" id="GO:0048476">
    <property type="term" value="C:Holliday junction resolvase complex"/>
    <property type="evidence" value="ECO:0007669"/>
    <property type="project" value="UniProtKB-UniRule"/>
</dbReference>
<dbReference type="GO" id="GO:0006308">
    <property type="term" value="P:DNA catabolic process"/>
    <property type="evidence" value="ECO:0007669"/>
    <property type="project" value="UniProtKB-UniRule"/>
</dbReference>
<sequence length="550" mass="63079">MELPQDIKHLYVLWIEEELRKHQSAGSRLAFTYMRAVQSVKQCPMMVRLPSQLRSLRFIGDKMVATMRKRLQEYCEEHGYEIPDDQQEEEPEKAGRKRSSEKDSEGPKKRRQLKSARKYIPQRNTGGYAILLALYVHDPGCDGLTKDEIIKHAAQYCSTSFTANPSTGQFYSAWGSIKTLEKNEYVQSRGHPVYYFLTETGVEVAQILKAVEEEHKNESQDGVDSSPFLKRTEDRMVDVERIDTWIPPLAKTAGKPANVGNVPHEVWNGGSYEIELILDNREVRSREERDFFSDKLLGHGIKTSVRALTVGDGVWVARHKESGKEAVLDFIFERKRLDDFASSIKDGRFFEQKSRLLRTGIRTIFYVVEEQMSSDVSRFSDAIQTCISMCITNSRFHVKRTKDSDDTVSTLASLSKRIQKFYKHQSLLVLEPRDLKSQHEYGQLLSRVSADNPEFQCVYNFVTFQSLLSKSNMVSVREIFIRMLMTIKGVSLDKAIAIQLHYGTPKNLIDSYANCTDDKPRMIHDALKNQIGNRKIGVALSSKIYEVWGK</sequence>
<dbReference type="Gene3D" id="3.40.50.10130">
    <property type="match status" value="1"/>
</dbReference>
<dbReference type="SMART" id="SM00891">
    <property type="entry name" value="ERCC4"/>
    <property type="match status" value="1"/>
</dbReference>
<keyword evidence="6 16" id="KW-0479">Metal-binding</keyword>
<evidence type="ECO:0000313" key="20">
    <source>
        <dbReference type="Proteomes" id="UP000788993"/>
    </source>
</evidence>
<evidence type="ECO:0000256" key="13">
    <source>
        <dbReference type="ARBA" id="ARBA00023242"/>
    </source>
</evidence>
<proteinExistence type="inferred from homology"/>
<dbReference type="Pfam" id="PF14716">
    <property type="entry name" value="HHH_8"/>
    <property type="match status" value="1"/>
</dbReference>
<dbReference type="AlphaFoldDB" id="A0A9P8TFW6"/>
<dbReference type="CDD" id="cd20074">
    <property type="entry name" value="XPF_nuclease_Mus81"/>
    <property type="match status" value="1"/>
</dbReference>
<keyword evidence="5 16" id="KW-0540">Nuclease</keyword>
<keyword evidence="9 16" id="KW-0378">Hydrolase</keyword>
<feature type="compositionally biased region" description="Acidic residues" evidence="17">
    <location>
        <begin position="82"/>
        <end position="91"/>
    </location>
</feature>
<dbReference type="InterPro" id="IPR036388">
    <property type="entry name" value="WH-like_DNA-bd_sf"/>
</dbReference>
<keyword evidence="12 16" id="KW-0234">DNA repair</keyword>
<name>A0A9P8TFW6_9ASCO</name>
<comment type="subunit">
    <text evidence="16">Interacts with EME1.</text>
</comment>
<dbReference type="Proteomes" id="UP000788993">
    <property type="component" value="Unassembled WGS sequence"/>
</dbReference>
<evidence type="ECO:0000256" key="3">
    <source>
        <dbReference type="ARBA" id="ARBA00010015"/>
    </source>
</evidence>
<dbReference type="Gene3D" id="1.10.150.670">
    <property type="entry name" value="Crossover junction endonuclease EME1, DNA-binding domain"/>
    <property type="match status" value="1"/>
</dbReference>
<dbReference type="EMBL" id="JAEUBD010000146">
    <property type="protein sequence ID" value="KAH3676881.1"/>
    <property type="molecule type" value="Genomic_DNA"/>
</dbReference>
<comment type="subcellular location">
    <subcellularLocation>
        <location evidence="2 16">Nucleus</location>
    </subcellularLocation>
</comment>
<dbReference type="Pfam" id="PF21136">
    <property type="entry name" value="WHD_MUS81"/>
    <property type="match status" value="1"/>
</dbReference>
<dbReference type="FunFam" id="3.40.50.10130:FF:000005">
    <property type="entry name" value="crossover junction endonuclease MUS81 isoform X1"/>
    <property type="match status" value="1"/>
</dbReference>
<dbReference type="FunFam" id="1.10.10.10:FF:000307">
    <property type="entry name" value="Crossover junction endonuclease MUS81"/>
    <property type="match status" value="1"/>
</dbReference>
<comment type="cofactor">
    <cofactor evidence="1 16">
        <name>Mg(2+)</name>
        <dbReference type="ChEBI" id="CHEBI:18420"/>
    </cofactor>
</comment>
<evidence type="ECO:0000256" key="4">
    <source>
        <dbReference type="ARBA" id="ARBA00017114"/>
    </source>
</evidence>
<dbReference type="GO" id="GO:0008821">
    <property type="term" value="F:crossover junction DNA endonuclease activity"/>
    <property type="evidence" value="ECO:0007669"/>
    <property type="project" value="UniProtKB-UniRule"/>
</dbReference>
<evidence type="ECO:0000256" key="14">
    <source>
        <dbReference type="ARBA" id="ARBA00023254"/>
    </source>
</evidence>
<reference evidence="19" key="1">
    <citation type="journal article" date="2021" name="Open Biol.">
        <title>Shared evolutionary footprints suggest mitochondrial oxidative damage underlies multiple complex I losses in fungi.</title>
        <authorList>
            <person name="Schikora-Tamarit M.A."/>
            <person name="Marcet-Houben M."/>
            <person name="Nosek J."/>
            <person name="Gabaldon T."/>
        </authorList>
    </citation>
    <scope>NUCLEOTIDE SEQUENCE</scope>
    <source>
        <strain evidence="19">NCAIM Y.01608</strain>
    </source>
</reference>
<comment type="similarity">
    <text evidence="3 16">Belongs to the XPF family.</text>
</comment>
<dbReference type="InterPro" id="IPR033309">
    <property type="entry name" value="Mus81"/>
</dbReference>
<dbReference type="SUPFAM" id="SSF52980">
    <property type="entry name" value="Restriction endonuclease-like"/>
    <property type="match status" value="1"/>
</dbReference>
<comment type="function">
    <text evidence="15 16">Interacts with EME1 to form a DNA structure-specific endonuclease with substrate preference for branched DNA structures with a 5'-end at the branch nick. Typical substrates include 3'-flap structures, D-loops, replication forks and nicked Holliday junctions. May be required in mitosis for the processing of stalled or collapsed replication fork intermediates. May be required in meiosis for the repair of meiosis-specific double strand breaks subsequent to single-end invasion (SEI).</text>
</comment>
<dbReference type="EC" id="3.1.22.-" evidence="16"/>
<keyword evidence="8 16" id="KW-0227">DNA damage</keyword>
<keyword evidence="14" id="KW-0469">Meiosis</keyword>
<gene>
    <name evidence="19" type="ORF">OGATHE_001371</name>
</gene>
<accession>A0A9P8TFW6</accession>
<reference evidence="19" key="2">
    <citation type="submission" date="2021-01" db="EMBL/GenBank/DDBJ databases">
        <authorList>
            <person name="Schikora-Tamarit M.A."/>
        </authorList>
    </citation>
    <scope>NUCLEOTIDE SEQUENCE</scope>
    <source>
        <strain evidence="19">NCAIM Y.01608</strain>
    </source>
</reference>
<dbReference type="InterPro" id="IPR047417">
    <property type="entry name" value="WHD_MUS81"/>
</dbReference>
<dbReference type="GO" id="GO:0000712">
    <property type="term" value="P:resolution of meiotic recombination intermediates"/>
    <property type="evidence" value="ECO:0007669"/>
    <property type="project" value="TreeGrafter"/>
</dbReference>
<dbReference type="CDD" id="cd21036">
    <property type="entry name" value="WH_MUS81"/>
    <property type="match status" value="1"/>
</dbReference>
<keyword evidence="13 16" id="KW-0539">Nucleus</keyword>
<evidence type="ECO:0000256" key="12">
    <source>
        <dbReference type="ARBA" id="ARBA00023204"/>
    </source>
</evidence>
<dbReference type="GO" id="GO:0005634">
    <property type="term" value="C:nucleus"/>
    <property type="evidence" value="ECO:0007669"/>
    <property type="project" value="UniProtKB-SubCell"/>
</dbReference>
<evidence type="ECO:0000256" key="6">
    <source>
        <dbReference type="ARBA" id="ARBA00022723"/>
    </source>
</evidence>
<feature type="region of interest" description="Disordered" evidence="17">
    <location>
        <begin position="79"/>
        <end position="118"/>
    </location>
</feature>
<comment type="caution">
    <text evidence="19">The sequence shown here is derived from an EMBL/GenBank/DDBJ whole genome shotgun (WGS) entry which is preliminary data.</text>
</comment>
<dbReference type="GO" id="GO:0031573">
    <property type="term" value="P:mitotic intra-S DNA damage checkpoint signaling"/>
    <property type="evidence" value="ECO:0007669"/>
    <property type="project" value="TreeGrafter"/>
</dbReference>
<dbReference type="InterPro" id="IPR010996">
    <property type="entry name" value="HHH_MUS81"/>
</dbReference>
<dbReference type="InterPro" id="IPR006166">
    <property type="entry name" value="ERCC4_domain"/>
</dbReference>
<evidence type="ECO:0000256" key="5">
    <source>
        <dbReference type="ARBA" id="ARBA00022722"/>
    </source>
</evidence>
<evidence type="ECO:0000256" key="17">
    <source>
        <dbReference type="SAM" id="MobiDB-lite"/>
    </source>
</evidence>
<evidence type="ECO:0000256" key="16">
    <source>
        <dbReference type="RuleBase" id="RU369042"/>
    </source>
</evidence>
<keyword evidence="7 16" id="KW-0255">Endonuclease</keyword>
<keyword evidence="20" id="KW-1185">Reference proteome</keyword>
<dbReference type="Gene3D" id="1.10.150.110">
    <property type="entry name" value="DNA polymerase beta, N-terminal domain-like"/>
    <property type="match status" value="1"/>
</dbReference>
<evidence type="ECO:0000256" key="10">
    <source>
        <dbReference type="ARBA" id="ARBA00022842"/>
    </source>
</evidence>
<dbReference type="Pfam" id="PF02732">
    <property type="entry name" value="ERCC4"/>
    <property type="match status" value="1"/>
</dbReference>
<evidence type="ECO:0000256" key="1">
    <source>
        <dbReference type="ARBA" id="ARBA00001946"/>
    </source>
</evidence>
<evidence type="ECO:0000256" key="15">
    <source>
        <dbReference type="ARBA" id="ARBA00058015"/>
    </source>
</evidence>
<dbReference type="GO" id="GO:0003677">
    <property type="term" value="F:DNA binding"/>
    <property type="evidence" value="ECO:0007669"/>
    <property type="project" value="UniProtKB-UniRule"/>
</dbReference>
<keyword evidence="10 16" id="KW-0460">Magnesium</keyword>
<evidence type="ECO:0000313" key="19">
    <source>
        <dbReference type="EMBL" id="KAH3676881.1"/>
    </source>
</evidence>
<dbReference type="PANTHER" id="PTHR13451">
    <property type="entry name" value="CLASS II CROSSOVER JUNCTION ENDONUCLEASE MUS81"/>
    <property type="match status" value="1"/>
</dbReference>
<dbReference type="GO" id="GO:0046872">
    <property type="term" value="F:metal ion binding"/>
    <property type="evidence" value="ECO:0007669"/>
    <property type="project" value="UniProtKB-UniRule"/>
</dbReference>
<feature type="compositionally biased region" description="Basic residues" evidence="17">
    <location>
        <begin position="108"/>
        <end position="117"/>
    </location>
</feature>
<evidence type="ECO:0000256" key="2">
    <source>
        <dbReference type="ARBA" id="ARBA00004123"/>
    </source>
</evidence>
<dbReference type="Pfam" id="PF21292">
    <property type="entry name" value="EME1-MUS81_C"/>
    <property type="match status" value="1"/>
</dbReference>
<dbReference type="InterPro" id="IPR042530">
    <property type="entry name" value="EME1/EME2_C"/>
</dbReference>
<organism evidence="19 20">
    <name type="scientific">Ogataea polymorpha</name>
    <dbReference type="NCBI Taxonomy" id="460523"/>
    <lineage>
        <taxon>Eukaryota</taxon>
        <taxon>Fungi</taxon>
        <taxon>Dikarya</taxon>
        <taxon>Ascomycota</taxon>
        <taxon>Saccharomycotina</taxon>
        <taxon>Pichiomycetes</taxon>
        <taxon>Pichiales</taxon>
        <taxon>Pichiaceae</taxon>
        <taxon>Ogataea</taxon>
    </lineage>
</organism>
<feature type="compositionally biased region" description="Basic and acidic residues" evidence="17">
    <location>
        <begin position="92"/>
        <end position="107"/>
    </location>
</feature>
<evidence type="ECO:0000259" key="18">
    <source>
        <dbReference type="SMART" id="SM00891"/>
    </source>
</evidence>
<evidence type="ECO:0000256" key="8">
    <source>
        <dbReference type="ARBA" id="ARBA00022763"/>
    </source>
</evidence>
<dbReference type="SUPFAM" id="SSF47802">
    <property type="entry name" value="DNA polymerase beta, N-terminal domain-like"/>
    <property type="match status" value="1"/>
</dbReference>